<name>A0A242A275_9ENTE</name>
<dbReference type="InterPro" id="IPR004843">
    <property type="entry name" value="Calcineurin-like_PHP"/>
</dbReference>
<keyword evidence="4" id="KW-1185">Reference proteome</keyword>
<dbReference type="CDD" id="cd00840">
    <property type="entry name" value="MPP_Mre11_N"/>
    <property type="match status" value="1"/>
</dbReference>
<dbReference type="SUPFAM" id="SSF56300">
    <property type="entry name" value="Metallo-dependent phosphatases"/>
    <property type="match status" value="1"/>
</dbReference>
<dbReference type="InterPro" id="IPR029052">
    <property type="entry name" value="Metallo-depent_PP-like"/>
</dbReference>
<evidence type="ECO:0000259" key="2">
    <source>
        <dbReference type="Pfam" id="PF00149"/>
    </source>
</evidence>
<proteinExistence type="predicted"/>
<dbReference type="PIRSF" id="PIRSF033091">
    <property type="entry name" value="Pesterase_YhaO"/>
    <property type="match status" value="1"/>
</dbReference>
<dbReference type="Pfam" id="PF00149">
    <property type="entry name" value="Metallophos"/>
    <property type="match status" value="1"/>
</dbReference>
<dbReference type="AlphaFoldDB" id="A0A242A275"/>
<reference evidence="3 4" key="1">
    <citation type="submission" date="2017-05" db="EMBL/GenBank/DDBJ databases">
        <title>The Genome Sequence of Enterococcus sp. 8G7_MSG3316.</title>
        <authorList>
            <consortium name="The Broad Institute Genomics Platform"/>
            <consortium name="The Broad Institute Genomic Center for Infectious Diseases"/>
            <person name="Earl A."/>
            <person name="Manson A."/>
            <person name="Schwartman J."/>
            <person name="Gilmore M."/>
            <person name="Abouelleil A."/>
            <person name="Cao P."/>
            <person name="Chapman S."/>
            <person name="Cusick C."/>
            <person name="Shea T."/>
            <person name="Young S."/>
            <person name="Neafsey D."/>
            <person name="Nusbaum C."/>
            <person name="Birren B."/>
        </authorList>
    </citation>
    <scope>NUCLEOTIDE SEQUENCE [LARGE SCALE GENOMIC DNA]</scope>
    <source>
        <strain evidence="3 4">8G7_MSG3316</strain>
    </source>
</reference>
<comment type="caution">
    <text evidence="3">The sequence shown here is derived from an EMBL/GenBank/DDBJ whole genome shotgun (WGS) entry which is preliminary data.</text>
</comment>
<sequence length="400" mass="45333">MRFLHSADLHIDRSFEGLHLLSEKVKAQLPGINHQVMRHLTDLALAQAVDFVLFAGDTFHQARPSLKVQHDFFTEINRLAAAEIPVYMIFGNHDYYDPQRYWFSFPENVHLFESETVETFEGVTKNGESYAISGFSYQHPWIERDKVSAFPPRKAVDYHIGLYHGDQAGTRYAPFSVSEMRKKGYDYWALGHIHVPKTVAEEPPIIYPGTPQGKTKKETASGVVIADLTPQGAKIQQESVAELFWETQQVSLAGIKEANEVLPTIIQQVQSPRGRLLHLQIEDDQQLPSDWLMDAEKNEWITYLNERLAQFEPLQVVYGITAAQTAVETSSLAISEAYLTQSLQLYQDPAIFSDGLAELLQHPMIQRGIDQASFQEDVLAETTALLQQTFDWIGDSDDHS</sequence>
<dbReference type="InterPro" id="IPR050535">
    <property type="entry name" value="DNA_Repair-Maintenance_Comp"/>
</dbReference>
<keyword evidence="1" id="KW-0378">Hydrolase</keyword>
<dbReference type="Gene3D" id="3.60.21.10">
    <property type="match status" value="1"/>
</dbReference>
<evidence type="ECO:0000256" key="1">
    <source>
        <dbReference type="ARBA" id="ARBA00022801"/>
    </source>
</evidence>
<evidence type="ECO:0000313" key="4">
    <source>
        <dbReference type="Proteomes" id="UP000195043"/>
    </source>
</evidence>
<dbReference type="EMBL" id="NGKU01000001">
    <property type="protein sequence ID" value="OTN75137.1"/>
    <property type="molecule type" value="Genomic_DNA"/>
</dbReference>
<evidence type="ECO:0000313" key="3">
    <source>
        <dbReference type="EMBL" id="OTN75137.1"/>
    </source>
</evidence>
<organism evidence="3 4">
    <name type="scientific">Candidatus Enterococcus testudinis</name>
    <dbReference type="NCBI Taxonomy" id="1834191"/>
    <lineage>
        <taxon>Bacteria</taxon>
        <taxon>Bacillati</taxon>
        <taxon>Bacillota</taxon>
        <taxon>Bacilli</taxon>
        <taxon>Lactobacillales</taxon>
        <taxon>Enterococcaceae</taxon>
        <taxon>Enterococcus</taxon>
    </lineage>
</organism>
<protein>
    <recommendedName>
        <fullName evidence="2">Calcineurin-like phosphoesterase domain-containing protein</fullName>
    </recommendedName>
</protein>
<dbReference type="RefSeq" id="WP_086273233.1">
    <property type="nucleotide sequence ID" value="NZ_NGKU01000001.1"/>
</dbReference>
<dbReference type="PANTHER" id="PTHR30337">
    <property type="entry name" value="COMPONENT OF ATP-DEPENDENT DSDNA EXONUCLEASE"/>
    <property type="match status" value="1"/>
</dbReference>
<accession>A0A242A275</accession>
<dbReference type="InterPro" id="IPR014576">
    <property type="entry name" value="Pesterase_YhaO"/>
</dbReference>
<dbReference type="InterPro" id="IPR041796">
    <property type="entry name" value="Mre11_N"/>
</dbReference>
<dbReference type="GO" id="GO:0016787">
    <property type="term" value="F:hydrolase activity"/>
    <property type="evidence" value="ECO:0007669"/>
    <property type="project" value="UniProtKB-KW"/>
</dbReference>
<dbReference type="PANTHER" id="PTHR30337:SF7">
    <property type="entry name" value="PHOSPHOESTERASE"/>
    <property type="match status" value="1"/>
</dbReference>
<dbReference type="STRING" id="1834191.A5886_000207"/>
<dbReference type="OrthoDB" id="9773856at2"/>
<gene>
    <name evidence="3" type="ORF">A5886_000207</name>
</gene>
<feature type="domain" description="Calcineurin-like phosphoesterase" evidence="2">
    <location>
        <begin position="1"/>
        <end position="196"/>
    </location>
</feature>
<dbReference type="Proteomes" id="UP000195043">
    <property type="component" value="Unassembled WGS sequence"/>
</dbReference>